<name>A0A1J1HQV4_9DIPT</name>
<dbReference type="AlphaFoldDB" id="A0A1J1HQV4"/>
<evidence type="ECO:0000313" key="2">
    <source>
        <dbReference type="Proteomes" id="UP000183832"/>
    </source>
</evidence>
<dbReference type="Gene3D" id="2.60.120.200">
    <property type="match status" value="1"/>
</dbReference>
<protein>
    <submittedName>
        <fullName evidence="1">CLUMA_CG002611, isoform A</fullName>
    </submittedName>
</protein>
<dbReference type="EMBL" id="CVRI01000010">
    <property type="protein sequence ID" value="CRK88846.1"/>
    <property type="molecule type" value="Genomic_DNA"/>
</dbReference>
<reference evidence="1 2" key="1">
    <citation type="submission" date="2015-04" db="EMBL/GenBank/DDBJ databases">
        <authorList>
            <person name="Syromyatnikov M.Y."/>
            <person name="Popov V.N."/>
        </authorList>
    </citation>
    <scope>NUCLEOTIDE SEQUENCE [LARGE SCALE GENOMIC DNA]</scope>
</reference>
<gene>
    <name evidence="1" type="ORF">CLUMA_CG002611</name>
</gene>
<organism evidence="1 2">
    <name type="scientific">Clunio marinus</name>
    <dbReference type="NCBI Taxonomy" id="568069"/>
    <lineage>
        <taxon>Eukaryota</taxon>
        <taxon>Metazoa</taxon>
        <taxon>Ecdysozoa</taxon>
        <taxon>Arthropoda</taxon>
        <taxon>Hexapoda</taxon>
        <taxon>Insecta</taxon>
        <taxon>Pterygota</taxon>
        <taxon>Neoptera</taxon>
        <taxon>Endopterygota</taxon>
        <taxon>Diptera</taxon>
        <taxon>Nematocera</taxon>
        <taxon>Chironomoidea</taxon>
        <taxon>Chironomidae</taxon>
        <taxon>Clunio</taxon>
    </lineage>
</organism>
<keyword evidence="2" id="KW-1185">Reference proteome</keyword>
<proteinExistence type="predicted"/>
<evidence type="ECO:0000313" key="1">
    <source>
        <dbReference type="EMBL" id="CRK88846.1"/>
    </source>
</evidence>
<sequence>MSKLLVYSAKLLSVEDGHVISIFGKTKKFADYFEIVLGPDEIKSENLEGVELDAIIKFEKIEESDKKTLTVLEIKGHDESKQTFVANSSANSIVQGDIFKFSIYITLGSFIIFLDGTPYCTLSNCKSFNINRISIFGDVEQLYEVNHAVAVPKFENFSKRKFSGTLPMLKPETAIVFIGKFHGTIDGYVEFEVLDTLARTSIMIVVNFESQEFVVKMCDHSQDCQTEEKTVKPEKFPLELNEDFKLALGITKRGLVITCNGEHIADYPVEGNIYHSNQAQFIVMSYKKLEVDIQGVDSLVMKTPKLGSFGLSQLKYESSHFVSWLKMFITK</sequence>
<dbReference type="STRING" id="568069.A0A1J1HQV4"/>
<dbReference type="Proteomes" id="UP000183832">
    <property type="component" value="Unassembled WGS sequence"/>
</dbReference>
<accession>A0A1J1HQV4</accession>